<dbReference type="Proteomes" id="UP000294844">
    <property type="component" value="Unassembled WGS sequence"/>
</dbReference>
<comment type="caution">
    <text evidence="1">The sequence shown here is derived from an EMBL/GenBank/DDBJ whole genome shotgun (WGS) entry which is preliminary data.</text>
</comment>
<dbReference type="EMBL" id="PECM01000014">
    <property type="protein sequence ID" value="TEA00890.1"/>
    <property type="molecule type" value="Genomic_DNA"/>
</dbReference>
<protein>
    <recommendedName>
        <fullName evidence="5">FAD/NAD(P)-binding domain-containing protein</fullName>
    </recommendedName>
</protein>
<reference evidence="3 4" key="1">
    <citation type="journal article" date="2019" name="Sci. Rep.">
        <title>Extended insight into the Mycobacterium chelonae-abscessus complex through whole genome sequencing of Mycobacterium salmoniphilum outbreak and Mycobacterium salmoniphilum-like strains.</title>
        <authorList>
            <person name="Behra P.R.K."/>
            <person name="Das S."/>
            <person name="Pettersson B.M.F."/>
            <person name="Shirreff L."/>
            <person name="DuCote T."/>
            <person name="Jacobsson K.G."/>
            <person name="Ennis D.G."/>
            <person name="Kirsebom L.A."/>
        </authorList>
    </citation>
    <scope>NUCLEOTIDE SEQUENCE [LARGE SCALE GENOMIC DNA]</scope>
    <source>
        <strain evidence="2 3">CCUG 60883</strain>
        <strain evidence="1 4">CCUG 60885</strain>
    </source>
</reference>
<evidence type="ECO:0008006" key="5">
    <source>
        <dbReference type="Google" id="ProtNLM"/>
    </source>
</evidence>
<proteinExistence type="predicted"/>
<organism evidence="1 4">
    <name type="scientific">Mycobacteroides salmoniphilum</name>
    <dbReference type="NCBI Taxonomy" id="404941"/>
    <lineage>
        <taxon>Bacteria</taxon>
        <taxon>Bacillati</taxon>
        <taxon>Actinomycetota</taxon>
        <taxon>Actinomycetes</taxon>
        <taxon>Mycobacteriales</taxon>
        <taxon>Mycobacteriaceae</taxon>
        <taxon>Mycobacteroides</taxon>
    </lineage>
</organism>
<dbReference type="RefSeq" id="WP_134149834.1">
    <property type="nucleotide sequence ID" value="NZ_PECK01000013.1"/>
</dbReference>
<dbReference type="SUPFAM" id="SSF51905">
    <property type="entry name" value="FAD/NAD(P)-binding domain"/>
    <property type="match status" value="1"/>
</dbReference>
<dbReference type="EMBL" id="PECK01000013">
    <property type="protein sequence ID" value="TDZ89791.1"/>
    <property type="molecule type" value="Genomic_DNA"/>
</dbReference>
<name>A0A4R8S9M3_9MYCO</name>
<dbReference type="Gene3D" id="3.50.50.60">
    <property type="entry name" value="FAD/NAD(P)-binding domain"/>
    <property type="match status" value="1"/>
</dbReference>
<dbReference type="AlphaFoldDB" id="A0A4R8S9M3"/>
<gene>
    <name evidence="2" type="ORF">CCUG60883_04540</name>
    <name evidence="1" type="ORF">CCUG60885_05007</name>
</gene>
<keyword evidence="3" id="KW-1185">Reference proteome</keyword>
<evidence type="ECO:0000313" key="4">
    <source>
        <dbReference type="Proteomes" id="UP000295685"/>
    </source>
</evidence>
<dbReference type="OrthoDB" id="337830at2"/>
<accession>A0A4R8S9M3</accession>
<dbReference type="InterPro" id="IPR036188">
    <property type="entry name" value="FAD/NAD-bd_sf"/>
</dbReference>
<dbReference type="Proteomes" id="UP000295685">
    <property type="component" value="Unassembled WGS sequence"/>
</dbReference>
<evidence type="ECO:0000313" key="3">
    <source>
        <dbReference type="Proteomes" id="UP000294844"/>
    </source>
</evidence>
<evidence type="ECO:0000313" key="2">
    <source>
        <dbReference type="EMBL" id="TEA00890.1"/>
    </source>
</evidence>
<evidence type="ECO:0000313" key="1">
    <source>
        <dbReference type="EMBL" id="TDZ89791.1"/>
    </source>
</evidence>
<sequence length="96" mass="10119">MTAIFAPSHDAVIIGAGYAGLWVAGELRQSGLNRIVILGYPQFGAEVTAEVFDDTTDLWTVYTRCGTSYTARVLVATCDLDGHSAAGFGDARTTSS</sequence>